<evidence type="ECO:0000256" key="2">
    <source>
        <dbReference type="SAM" id="MobiDB-lite"/>
    </source>
</evidence>
<keyword evidence="1" id="KW-0479">Metal-binding</keyword>
<comment type="caution">
    <text evidence="4">The sequence shown here is derived from an EMBL/GenBank/DDBJ whole genome shotgun (WGS) entry which is preliminary data.</text>
</comment>
<protein>
    <recommendedName>
        <fullName evidence="3">C2H2-type domain-containing protein</fullName>
    </recommendedName>
</protein>
<gene>
    <name evidence="4" type="ORF">AK830_g6203</name>
</gene>
<feature type="domain" description="C2H2-type" evidence="3">
    <location>
        <begin position="356"/>
        <end position="385"/>
    </location>
</feature>
<dbReference type="InterPro" id="IPR013083">
    <property type="entry name" value="Znf_RING/FYVE/PHD"/>
</dbReference>
<dbReference type="InterPro" id="IPR013087">
    <property type="entry name" value="Znf_C2H2_type"/>
</dbReference>
<dbReference type="Proteomes" id="UP000050424">
    <property type="component" value="Unassembled WGS sequence"/>
</dbReference>
<dbReference type="GO" id="GO:0061630">
    <property type="term" value="F:ubiquitin protein ligase activity"/>
    <property type="evidence" value="ECO:0007669"/>
    <property type="project" value="InterPro"/>
</dbReference>
<feature type="region of interest" description="Disordered" evidence="2">
    <location>
        <begin position="244"/>
        <end position="310"/>
    </location>
</feature>
<dbReference type="OrthoDB" id="4161727at2759"/>
<evidence type="ECO:0000313" key="5">
    <source>
        <dbReference type="Proteomes" id="UP000050424"/>
    </source>
</evidence>
<dbReference type="PANTHER" id="PTHR38166">
    <property type="entry name" value="C2H2-TYPE DOMAIN-CONTAINING PROTEIN-RELATED"/>
    <property type="match status" value="1"/>
</dbReference>
<accession>A0A0P7BJ35</accession>
<feature type="compositionally biased region" description="Polar residues" evidence="2">
    <location>
        <begin position="509"/>
        <end position="519"/>
    </location>
</feature>
<feature type="compositionally biased region" description="Basic and acidic residues" evidence="2">
    <location>
        <begin position="74"/>
        <end position="84"/>
    </location>
</feature>
<dbReference type="EMBL" id="LKCW01000085">
    <property type="protein sequence ID" value="KPM40360.1"/>
    <property type="molecule type" value="Genomic_DNA"/>
</dbReference>
<dbReference type="SUPFAM" id="SSF57850">
    <property type="entry name" value="RING/U-box"/>
    <property type="match status" value="1"/>
</dbReference>
<dbReference type="GO" id="GO:0008270">
    <property type="term" value="F:zinc ion binding"/>
    <property type="evidence" value="ECO:0007669"/>
    <property type="project" value="UniProtKB-KW"/>
</dbReference>
<dbReference type="PROSITE" id="PS50157">
    <property type="entry name" value="ZINC_FINGER_C2H2_2"/>
    <property type="match status" value="1"/>
</dbReference>
<keyword evidence="5" id="KW-1185">Reference proteome</keyword>
<dbReference type="GO" id="GO:0005680">
    <property type="term" value="C:anaphase-promoting complex"/>
    <property type="evidence" value="ECO:0007669"/>
    <property type="project" value="InterPro"/>
</dbReference>
<keyword evidence="1" id="KW-0863">Zinc-finger</keyword>
<proteinExistence type="predicted"/>
<name>A0A0P7BJ35_9HYPO</name>
<dbReference type="Gene3D" id="3.30.40.10">
    <property type="entry name" value="Zinc/RING finger domain, C3HC4 (zinc finger)"/>
    <property type="match status" value="1"/>
</dbReference>
<evidence type="ECO:0000259" key="3">
    <source>
        <dbReference type="PROSITE" id="PS50157"/>
    </source>
</evidence>
<keyword evidence="1" id="KW-0862">Zinc</keyword>
<dbReference type="AlphaFoldDB" id="A0A0P7BJ35"/>
<organism evidence="4 5">
    <name type="scientific">Neonectria ditissima</name>
    <dbReference type="NCBI Taxonomy" id="78410"/>
    <lineage>
        <taxon>Eukaryota</taxon>
        <taxon>Fungi</taxon>
        <taxon>Dikarya</taxon>
        <taxon>Ascomycota</taxon>
        <taxon>Pezizomycotina</taxon>
        <taxon>Sordariomycetes</taxon>
        <taxon>Hypocreomycetidae</taxon>
        <taxon>Hypocreales</taxon>
        <taxon>Nectriaceae</taxon>
        <taxon>Neonectria</taxon>
    </lineage>
</organism>
<dbReference type="STRING" id="78410.A0A0P7BJ35"/>
<feature type="region of interest" description="Disordered" evidence="2">
    <location>
        <begin position="72"/>
        <end position="94"/>
    </location>
</feature>
<feature type="region of interest" description="Disordered" evidence="2">
    <location>
        <begin position="509"/>
        <end position="529"/>
    </location>
</feature>
<sequence>MKVTIKKWNSVATWRWDIPEDDVCGICQVHFDGTCPTCKYPGDDCSLCSAVDDDDGCTVSITAAMMVSTSDHSQSLRDDFKQSDPRPMVHTTSSRQCRSSIHDAKDWEMTPLDTYLNAPMELPDAWAGNLNGDIANAESNQNALAVGYTWGGNNPILRTSLESKTPNEGHGIPRATFYPDTVSVSNSAATSRLAVEHVTCSAKSSRTFGDESPNELTTMKKEDVVGHLMIRLTNWLNSKFEGRARHNARGPSGPHTTSKRGRGLVQTEAGKQRAQKHPRTQSDDEVDDSDGENPQRKSQKPRKSGHNASPRYACPFCKHNPGKYQNAEWSSCCWPGWSTVHRVKEHLYRRHLLPKFQCSRCREVFESAGHLEAHGRKEIICDLKPREPQDGISQDQENSLRVRASNKKHLSEDQKWVDVYQILFPEDFPIPPPHVGISPFNPAGVDQVDNSFDQFEEYARNQFHGIMRPRLENMVEHILQQNISHEAVMDIAQEAFMRLFDDFRQVSSAGSGVNQNQTPVLPAGDERSAVPSNDGFSWFPELLTEQPGEPDLSFEELMDLFENDKQSDST</sequence>
<dbReference type="GO" id="GO:0097602">
    <property type="term" value="F:cullin family protein binding"/>
    <property type="evidence" value="ECO:0007669"/>
    <property type="project" value="InterPro"/>
</dbReference>
<reference evidence="4 5" key="1">
    <citation type="submission" date="2015-09" db="EMBL/GenBank/DDBJ databases">
        <title>Draft genome of a European isolate of the apple canker pathogen Neonectria ditissima.</title>
        <authorList>
            <person name="Gomez-Cortecero A."/>
            <person name="Harrison R.J."/>
            <person name="Armitage A.D."/>
        </authorList>
    </citation>
    <scope>NUCLEOTIDE SEQUENCE [LARGE SCALE GENOMIC DNA]</scope>
    <source>
        <strain evidence="4 5">R09/05</strain>
    </source>
</reference>
<evidence type="ECO:0000313" key="4">
    <source>
        <dbReference type="EMBL" id="KPM40360.1"/>
    </source>
</evidence>
<dbReference type="GO" id="GO:0031145">
    <property type="term" value="P:anaphase-promoting complex-dependent catabolic process"/>
    <property type="evidence" value="ECO:0007669"/>
    <property type="project" value="InterPro"/>
</dbReference>
<dbReference type="InterPro" id="IPR024991">
    <property type="entry name" value="RING-H2_APC11"/>
</dbReference>
<evidence type="ECO:0000256" key="1">
    <source>
        <dbReference type="PROSITE-ProRule" id="PRU00042"/>
    </source>
</evidence>
<dbReference type="Pfam" id="PF12861">
    <property type="entry name" value="zf-ANAPC11"/>
    <property type="match status" value="1"/>
</dbReference>
<dbReference type="PANTHER" id="PTHR38166:SF1">
    <property type="entry name" value="C2H2-TYPE DOMAIN-CONTAINING PROTEIN"/>
    <property type="match status" value="1"/>
</dbReference>